<evidence type="ECO:0000313" key="2">
    <source>
        <dbReference type="Proteomes" id="UP000237000"/>
    </source>
</evidence>
<accession>A0A2P5CDX2</accession>
<evidence type="ECO:0000313" key="1">
    <source>
        <dbReference type="EMBL" id="PON59221.1"/>
    </source>
</evidence>
<comment type="caution">
    <text evidence="1">The sequence shown here is derived from an EMBL/GenBank/DDBJ whole genome shotgun (WGS) entry which is preliminary data.</text>
</comment>
<dbReference type="OrthoDB" id="1726519at2759"/>
<dbReference type="InParanoid" id="A0A2P5CDX2"/>
<dbReference type="Proteomes" id="UP000237000">
    <property type="component" value="Unassembled WGS sequence"/>
</dbReference>
<dbReference type="PANTHER" id="PTHR33240:SF15">
    <property type="entry name" value="GAG-PRO-LIKE PROTEIN"/>
    <property type="match status" value="1"/>
</dbReference>
<dbReference type="EMBL" id="JXTC01000377">
    <property type="protein sequence ID" value="PON59221.1"/>
    <property type="molecule type" value="Genomic_DNA"/>
</dbReference>
<dbReference type="AlphaFoldDB" id="A0A2P5CDX2"/>
<dbReference type="PANTHER" id="PTHR33240">
    <property type="entry name" value="OS08G0508500 PROTEIN"/>
    <property type="match status" value="1"/>
</dbReference>
<keyword evidence="2" id="KW-1185">Reference proteome</keyword>
<proteinExistence type="predicted"/>
<organism evidence="1 2">
    <name type="scientific">Trema orientale</name>
    <name type="common">Charcoal tree</name>
    <name type="synonym">Celtis orientalis</name>
    <dbReference type="NCBI Taxonomy" id="63057"/>
    <lineage>
        <taxon>Eukaryota</taxon>
        <taxon>Viridiplantae</taxon>
        <taxon>Streptophyta</taxon>
        <taxon>Embryophyta</taxon>
        <taxon>Tracheophyta</taxon>
        <taxon>Spermatophyta</taxon>
        <taxon>Magnoliopsida</taxon>
        <taxon>eudicotyledons</taxon>
        <taxon>Gunneridae</taxon>
        <taxon>Pentapetalae</taxon>
        <taxon>rosids</taxon>
        <taxon>fabids</taxon>
        <taxon>Rosales</taxon>
        <taxon>Cannabaceae</taxon>
        <taxon>Trema</taxon>
    </lineage>
</organism>
<name>A0A2P5CDX2_TREOI</name>
<gene>
    <name evidence="1" type="ORF">TorRG33x02_288830</name>
</gene>
<protein>
    <submittedName>
        <fullName evidence="1">Uncharacterized protein</fullName>
    </submittedName>
</protein>
<reference evidence="2" key="1">
    <citation type="submission" date="2016-06" db="EMBL/GenBank/DDBJ databases">
        <title>Parallel loss of symbiosis genes in relatives of nitrogen-fixing non-legume Parasponia.</title>
        <authorList>
            <person name="Van Velzen R."/>
            <person name="Holmer R."/>
            <person name="Bu F."/>
            <person name="Rutten L."/>
            <person name="Van Zeijl A."/>
            <person name="Liu W."/>
            <person name="Santuari L."/>
            <person name="Cao Q."/>
            <person name="Sharma T."/>
            <person name="Shen D."/>
            <person name="Roswanjaya Y."/>
            <person name="Wardhani T."/>
            <person name="Kalhor M.S."/>
            <person name="Jansen J."/>
            <person name="Van den Hoogen J."/>
            <person name="Gungor B."/>
            <person name="Hartog M."/>
            <person name="Hontelez J."/>
            <person name="Verver J."/>
            <person name="Yang W.-C."/>
            <person name="Schijlen E."/>
            <person name="Repin R."/>
            <person name="Schilthuizen M."/>
            <person name="Schranz E."/>
            <person name="Heidstra R."/>
            <person name="Miyata K."/>
            <person name="Fedorova E."/>
            <person name="Kohlen W."/>
            <person name="Bisseling T."/>
            <person name="Smit S."/>
            <person name="Geurts R."/>
        </authorList>
    </citation>
    <scope>NUCLEOTIDE SEQUENCE [LARGE SCALE GENOMIC DNA]</scope>
    <source>
        <strain evidence="2">cv. RG33-2</strain>
    </source>
</reference>
<sequence>MNIGGVVLRPFKTLLYGFARECVYPERVIRLPVTFGEEPAAATQIVDFLVMNQRSAYNAIIGRPNLNKLKVVVVSTYHLMMKFLTEERIRVIKEDQTSARVCYAMVTKANQNARVVSTKANQNARVVSTIYQVDEVGVIPQEVQTMSDLDP</sequence>